<dbReference type="RefSeq" id="WP_076759124.1">
    <property type="nucleotide sequence ID" value="NZ_FTPL01000003.1"/>
</dbReference>
<dbReference type="EMBL" id="FTPL01000003">
    <property type="protein sequence ID" value="SIT89198.1"/>
    <property type="molecule type" value="Genomic_DNA"/>
</dbReference>
<evidence type="ECO:0000259" key="1">
    <source>
        <dbReference type="PROSITE" id="PS51186"/>
    </source>
</evidence>
<gene>
    <name evidence="2" type="ORF">SAMN05428946_2380</name>
</gene>
<sequence length="272" mass="29856">MIRQLSEADRQQAMAFVGGQPAENLFIIGDIDAYGFSDPIQTLWGDFREDGTMRGILLRYTDNYIVWAPGEFDAEGFAGIFDADRSSRFLSGIEEVVRKVEPHLHAKPANPRVLYYAKCETAGALPDIPPEHVVRKAVPGDAAALIDQMYAIPEFADGDYSVEHKRRTLSDGTARAYLIERNGAIISSASSTAENPLSAMIVGVGTVPGHEKQGLATFCMSALCRELLEEGKMLCLFYDNPAAGSIYKRIGFKDIGKWCMWTFASEKTAAEA</sequence>
<accession>A0A1U7PSE6</accession>
<organism evidence="2 3">
    <name type="scientific">Edaphobacillus lindanitolerans</name>
    <dbReference type="NCBI Taxonomy" id="550447"/>
    <lineage>
        <taxon>Bacteria</taxon>
        <taxon>Bacillati</taxon>
        <taxon>Bacillota</taxon>
        <taxon>Bacilli</taxon>
        <taxon>Bacillales</taxon>
        <taxon>Bacillaceae</taxon>
        <taxon>Edaphobacillus</taxon>
    </lineage>
</organism>
<dbReference type="InterPro" id="IPR000182">
    <property type="entry name" value="GNAT_dom"/>
</dbReference>
<dbReference type="Gene3D" id="3.40.630.30">
    <property type="match status" value="1"/>
</dbReference>
<evidence type="ECO:0000313" key="2">
    <source>
        <dbReference type="EMBL" id="SIT89198.1"/>
    </source>
</evidence>
<dbReference type="STRING" id="550447.SAMN05428946_2380"/>
<evidence type="ECO:0000313" key="3">
    <source>
        <dbReference type="Proteomes" id="UP000187550"/>
    </source>
</evidence>
<dbReference type="Proteomes" id="UP000187550">
    <property type="component" value="Unassembled WGS sequence"/>
</dbReference>
<reference evidence="3" key="1">
    <citation type="submission" date="2017-01" db="EMBL/GenBank/DDBJ databases">
        <authorList>
            <person name="Varghese N."/>
            <person name="Submissions S."/>
        </authorList>
    </citation>
    <scope>NUCLEOTIDE SEQUENCE [LARGE SCALE GENOMIC DNA]</scope>
    <source>
        <strain evidence="3">MNA4</strain>
    </source>
</reference>
<feature type="domain" description="N-acetyltransferase" evidence="1">
    <location>
        <begin position="132"/>
        <end position="270"/>
    </location>
</feature>
<dbReference type="InterPro" id="IPR027365">
    <property type="entry name" value="GNAT_acetyltra_YdfB-like"/>
</dbReference>
<name>A0A1U7PSE6_9BACI</name>
<dbReference type="GO" id="GO:0016747">
    <property type="term" value="F:acyltransferase activity, transferring groups other than amino-acyl groups"/>
    <property type="evidence" value="ECO:0007669"/>
    <property type="project" value="InterPro"/>
</dbReference>
<protein>
    <recommendedName>
        <fullName evidence="1">N-acetyltransferase domain-containing protein</fullName>
    </recommendedName>
</protein>
<keyword evidence="3" id="KW-1185">Reference proteome</keyword>
<dbReference type="OrthoDB" id="248489at2"/>
<dbReference type="SUPFAM" id="SSF55729">
    <property type="entry name" value="Acyl-CoA N-acyltransferases (Nat)"/>
    <property type="match status" value="1"/>
</dbReference>
<dbReference type="InterPro" id="IPR016181">
    <property type="entry name" value="Acyl_CoA_acyltransferase"/>
</dbReference>
<dbReference type="AlphaFoldDB" id="A0A1U7PSE6"/>
<dbReference type="PROSITE" id="PS51186">
    <property type="entry name" value="GNAT"/>
    <property type="match status" value="1"/>
</dbReference>
<proteinExistence type="predicted"/>
<dbReference type="Pfam" id="PF12746">
    <property type="entry name" value="GNAT_acetyltran"/>
    <property type="match status" value="1"/>
</dbReference>